<reference evidence="7" key="1">
    <citation type="submission" date="2015-06" db="UniProtKB">
        <authorList>
            <consortium name="EnsemblPlants"/>
        </authorList>
    </citation>
    <scope>IDENTIFICATION</scope>
</reference>
<evidence type="ECO:0000256" key="5">
    <source>
        <dbReference type="ARBA" id="ARBA00023004"/>
    </source>
</evidence>
<dbReference type="InterPro" id="IPR027443">
    <property type="entry name" value="IPNS-like_sf"/>
</dbReference>
<keyword evidence="5 6" id="KW-0408">Iron</keyword>
<comment type="similarity">
    <text evidence="2 6">Belongs to the iron/ascorbate-dependent oxidoreductase family.</text>
</comment>
<dbReference type="GO" id="GO:0046872">
    <property type="term" value="F:metal ion binding"/>
    <property type="evidence" value="ECO:0007669"/>
    <property type="project" value="UniProtKB-KW"/>
</dbReference>
<accession>M8B192</accession>
<evidence type="ECO:0000256" key="1">
    <source>
        <dbReference type="ARBA" id="ARBA00001962"/>
    </source>
</evidence>
<dbReference type="InterPro" id="IPR044861">
    <property type="entry name" value="IPNS-like_FE2OG_OXY"/>
</dbReference>
<dbReference type="InterPro" id="IPR050295">
    <property type="entry name" value="Plant_2OG-oxidoreductases"/>
</dbReference>
<dbReference type="Pfam" id="PF03171">
    <property type="entry name" value="2OG-FeII_Oxy"/>
    <property type="match status" value="1"/>
</dbReference>
<protein>
    <submittedName>
        <fullName evidence="7">Protein SRG1</fullName>
    </submittedName>
</protein>
<sequence>MATSDEMDISLVHTTVQELAVTAKEPPPQYMVDEVLAADEMPKPIPLIDLSRLTTAADEADKLRATLKTRGLFLATNHGIEESLMDVMMSASRDFLRQPSEEKQKYNNLIVGKHFEMEGYGNDKVVTPQDQGLSWNDRLHLRVEPEDRGISPSDPLTRNLSAKLLDLDEDYFVNQISNKASGFARFNYYPPCPRPDLVLGRRSHTDGGLLTILFVDQDVGGLQVERGGTWYNVPAKPYTLVINVADCMEIMTNGIFRSPLHRVVTNANKERLSLARFYAVDAETVLEPAPSLLDDNRPPRYGKIKAKDFVSFSQLKSS</sequence>
<evidence type="ECO:0000256" key="2">
    <source>
        <dbReference type="ARBA" id="ARBA00008056"/>
    </source>
</evidence>
<evidence type="ECO:0000256" key="4">
    <source>
        <dbReference type="ARBA" id="ARBA00023002"/>
    </source>
</evidence>
<name>M8B192_AEGTA</name>
<dbReference type="Gene3D" id="2.60.120.330">
    <property type="entry name" value="B-lactam Antibiotic, Isopenicillin N Synthase, Chain"/>
    <property type="match status" value="2"/>
</dbReference>
<evidence type="ECO:0000256" key="3">
    <source>
        <dbReference type="ARBA" id="ARBA00022723"/>
    </source>
</evidence>
<organism evidence="7">
    <name type="scientific">Aegilops tauschii</name>
    <name type="common">Tausch's goatgrass</name>
    <name type="synonym">Aegilops squarrosa</name>
    <dbReference type="NCBI Taxonomy" id="37682"/>
    <lineage>
        <taxon>Eukaryota</taxon>
        <taxon>Viridiplantae</taxon>
        <taxon>Streptophyta</taxon>
        <taxon>Embryophyta</taxon>
        <taxon>Tracheophyta</taxon>
        <taxon>Spermatophyta</taxon>
        <taxon>Magnoliopsida</taxon>
        <taxon>Liliopsida</taxon>
        <taxon>Poales</taxon>
        <taxon>Poaceae</taxon>
        <taxon>BOP clade</taxon>
        <taxon>Pooideae</taxon>
        <taxon>Triticodae</taxon>
        <taxon>Triticeae</taxon>
        <taxon>Triticinae</taxon>
        <taxon>Aegilops</taxon>
    </lineage>
</organism>
<dbReference type="GO" id="GO:0016491">
    <property type="term" value="F:oxidoreductase activity"/>
    <property type="evidence" value="ECO:0007669"/>
    <property type="project" value="UniProtKB-KW"/>
</dbReference>
<evidence type="ECO:0000313" key="7">
    <source>
        <dbReference type="EnsemblPlants" id="EMT07335"/>
    </source>
</evidence>
<keyword evidence="3 6" id="KW-0479">Metal-binding</keyword>
<dbReference type="AlphaFoldDB" id="M8B192"/>
<dbReference type="EnsemblPlants" id="EMT07335">
    <property type="protein sequence ID" value="EMT07335"/>
    <property type="gene ID" value="F775_16714"/>
</dbReference>
<proteinExistence type="inferred from homology"/>
<dbReference type="SUPFAM" id="SSF51197">
    <property type="entry name" value="Clavaminate synthase-like"/>
    <property type="match status" value="1"/>
</dbReference>
<keyword evidence="4 6" id="KW-0560">Oxidoreductase</keyword>
<dbReference type="InterPro" id="IPR026992">
    <property type="entry name" value="DIOX_N"/>
</dbReference>
<evidence type="ECO:0000256" key="6">
    <source>
        <dbReference type="RuleBase" id="RU003682"/>
    </source>
</evidence>
<dbReference type="Pfam" id="PF14226">
    <property type="entry name" value="DIOX_N"/>
    <property type="match status" value="1"/>
</dbReference>
<dbReference type="InterPro" id="IPR005123">
    <property type="entry name" value="Oxoglu/Fe-dep_dioxygenase_dom"/>
</dbReference>
<dbReference type="PANTHER" id="PTHR47991">
    <property type="entry name" value="OXOGLUTARATE/IRON-DEPENDENT DIOXYGENASE"/>
    <property type="match status" value="1"/>
</dbReference>
<comment type="cofactor">
    <cofactor evidence="1">
        <name>Fe cation</name>
        <dbReference type="ChEBI" id="CHEBI:24875"/>
    </cofactor>
</comment>
<dbReference type="PROSITE" id="PS51471">
    <property type="entry name" value="FE2OG_OXY"/>
    <property type="match status" value="1"/>
</dbReference>
<dbReference type="ExpressionAtlas" id="M8B192">
    <property type="expression patterns" value="baseline"/>
</dbReference>